<protein>
    <submittedName>
        <fullName evidence="3">Uncharacterized protein</fullName>
    </submittedName>
</protein>
<gene>
    <name evidence="3" type="ORF">BN1095_530016</name>
    <name evidence="1" type="ORF">BN1096_180041</name>
    <name evidence="2" type="ORF">BN1097_160042</name>
    <name evidence="5" type="ORF">SAMEA1402366_03339</name>
    <name evidence="4" type="ORF">SAMEA3375112_03198</name>
</gene>
<dbReference type="Proteomes" id="UP000189137">
    <property type="component" value="Unassembled WGS sequence"/>
</dbReference>
<dbReference type="EMBL" id="LK932467">
    <property type="protein sequence ID" value="CDS83459.1"/>
    <property type="molecule type" value="Genomic_DNA"/>
</dbReference>
<reference evidence="4 6" key="2">
    <citation type="submission" date="2017-02" db="EMBL/GenBank/DDBJ databases">
        <authorList>
            <consortium name="Pathogen Informatics"/>
        </authorList>
    </citation>
    <scope>NUCLEOTIDE SEQUENCE [LARGE SCALE GENOMIC DNA]</scope>
    <source>
        <strain evidence="7">tl291</strain>
        <strain evidence="5">Tl291</strain>
        <strain evidence="4 6">VRECD0157</strain>
    </source>
</reference>
<dbReference type="EMBL" id="LK932350">
    <property type="protein sequence ID" value="CDS83571.1"/>
    <property type="molecule type" value="Genomic_DNA"/>
</dbReference>
<evidence type="ECO:0000313" key="4">
    <source>
        <dbReference type="EMBL" id="SJS93126.1"/>
    </source>
</evidence>
<sequence length="45" mass="5500">MKNKKFNVITLIILDNHIYAINKEQISTNSKRIYFEKSRFFSDYK</sequence>
<evidence type="ECO:0000313" key="7">
    <source>
        <dbReference type="Proteomes" id="UP000372533"/>
    </source>
</evidence>
<evidence type="ECO:0000313" key="5">
    <source>
        <dbReference type="EMBL" id="VHY19074.1"/>
    </source>
</evidence>
<evidence type="ECO:0000313" key="6">
    <source>
        <dbReference type="Proteomes" id="UP000189137"/>
    </source>
</evidence>
<dbReference type="AlphaFoldDB" id="A0A069ASI9"/>
<proteinExistence type="predicted"/>
<reference evidence="3" key="1">
    <citation type="submission" date="2014-07" db="EMBL/GenBank/DDBJ databases">
        <authorList>
            <person name="Monot Marc"/>
        </authorList>
    </citation>
    <scope>NUCLEOTIDE SEQUENCE</scope>
    <source>
        <strain evidence="3">7032989</strain>
        <strain evidence="2">7032994</strain>
    </source>
</reference>
<dbReference type="EMBL" id="CAAJVP010000021">
    <property type="protein sequence ID" value="VHY19074.1"/>
    <property type="molecule type" value="Genomic_DNA"/>
</dbReference>
<evidence type="ECO:0000313" key="2">
    <source>
        <dbReference type="EMBL" id="CDS83571.1"/>
    </source>
</evidence>
<dbReference type="PATRIC" id="fig|1496.897.peg.869"/>
<dbReference type="Proteomes" id="UP000372533">
    <property type="component" value="Unassembled WGS sequence"/>
</dbReference>
<evidence type="ECO:0000313" key="3">
    <source>
        <dbReference type="EMBL" id="CDT50945.1"/>
    </source>
</evidence>
<name>A0A069ASI9_CLODI</name>
<dbReference type="RefSeq" id="WP_003434863.1">
    <property type="nucleotide sequence ID" value="NZ_BAABSG010000014.1"/>
</dbReference>
<dbReference type="EMBL" id="FUPS01000013">
    <property type="protein sequence ID" value="SJS93126.1"/>
    <property type="molecule type" value="Genomic_DNA"/>
</dbReference>
<accession>A0A069ASI9</accession>
<evidence type="ECO:0000313" key="1">
    <source>
        <dbReference type="EMBL" id="CDS83459.1"/>
    </source>
</evidence>
<dbReference type="EMBL" id="LK933216">
    <property type="protein sequence ID" value="CDT50945.1"/>
    <property type="molecule type" value="Genomic_DNA"/>
</dbReference>
<organism evidence="3">
    <name type="scientific">Clostridioides difficile</name>
    <name type="common">Peptoclostridium difficile</name>
    <dbReference type="NCBI Taxonomy" id="1496"/>
    <lineage>
        <taxon>Bacteria</taxon>
        <taxon>Bacillati</taxon>
        <taxon>Bacillota</taxon>
        <taxon>Clostridia</taxon>
        <taxon>Peptostreptococcales</taxon>
        <taxon>Peptostreptococcaceae</taxon>
        <taxon>Clostridioides</taxon>
    </lineage>
</organism>